<reference evidence="2" key="2">
    <citation type="journal article" date="2007" name="Science">
        <title>Draft genome sequence of the sexually transmitted pathogen Trichomonas vaginalis.</title>
        <authorList>
            <person name="Carlton J.M."/>
            <person name="Hirt R.P."/>
            <person name="Silva J.C."/>
            <person name="Delcher A.L."/>
            <person name="Schatz M."/>
            <person name="Zhao Q."/>
            <person name="Wortman J.R."/>
            <person name="Bidwell S.L."/>
            <person name="Alsmark U.C.M."/>
            <person name="Besteiro S."/>
            <person name="Sicheritz-Ponten T."/>
            <person name="Noel C.J."/>
            <person name="Dacks J.B."/>
            <person name="Foster P.G."/>
            <person name="Simillion C."/>
            <person name="Van de Peer Y."/>
            <person name="Miranda-Saavedra D."/>
            <person name="Barton G.J."/>
            <person name="Westrop G.D."/>
            <person name="Mueller S."/>
            <person name="Dessi D."/>
            <person name="Fiori P.L."/>
            <person name="Ren Q."/>
            <person name="Paulsen I."/>
            <person name="Zhang H."/>
            <person name="Bastida-Corcuera F.D."/>
            <person name="Simoes-Barbosa A."/>
            <person name="Brown M.T."/>
            <person name="Hayes R.D."/>
            <person name="Mukherjee M."/>
            <person name="Okumura C.Y."/>
            <person name="Schneider R."/>
            <person name="Smith A.J."/>
            <person name="Vanacova S."/>
            <person name="Villalvazo M."/>
            <person name="Haas B.J."/>
            <person name="Pertea M."/>
            <person name="Feldblyum T.V."/>
            <person name="Utterback T.R."/>
            <person name="Shu C.L."/>
            <person name="Osoegawa K."/>
            <person name="de Jong P.J."/>
            <person name="Hrdy I."/>
            <person name="Horvathova L."/>
            <person name="Zubacova Z."/>
            <person name="Dolezal P."/>
            <person name="Malik S.B."/>
            <person name="Logsdon J.M. Jr."/>
            <person name="Henze K."/>
            <person name="Gupta A."/>
            <person name="Wang C.C."/>
            <person name="Dunne R.L."/>
            <person name="Upcroft J.A."/>
            <person name="Upcroft P."/>
            <person name="White O."/>
            <person name="Salzberg S.L."/>
            <person name="Tang P."/>
            <person name="Chiu C.-H."/>
            <person name="Lee Y.-S."/>
            <person name="Embley T.M."/>
            <person name="Coombs G.H."/>
            <person name="Mottram J.C."/>
            <person name="Tachezy J."/>
            <person name="Fraser-Liggett C.M."/>
            <person name="Johnson P.J."/>
        </authorList>
    </citation>
    <scope>NUCLEOTIDE SEQUENCE [LARGE SCALE GENOMIC DNA]</scope>
    <source>
        <strain evidence="2">G3</strain>
    </source>
</reference>
<feature type="transmembrane region" description="Helical" evidence="1">
    <location>
        <begin position="23"/>
        <end position="42"/>
    </location>
</feature>
<name>A2DJ30_TRIV3</name>
<dbReference type="InParanoid" id="A2DJ30"/>
<organism evidence="2 3">
    <name type="scientific">Trichomonas vaginalis (strain ATCC PRA-98 / G3)</name>
    <dbReference type="NCBI Taxonomy" id="412133"/>
    <lineage>
        <taxon>Eukaryota</taxon>
        <taxon>Metamonada</taxon>
        <taxon>Parabasalia</taxon>
        <taxon>Trichomonadida</taxon>
        <taxon>Trichomonadidae</taxon>
        <taxon>Trichomonas</taxon>
    </lineage>
</organism>
<dbReference type="PANTHER" id="PTHR31918:SF1">
    <property type="entry name" value="TRANSMEMBRANE PROTEIN 181"/>
    <property type="match status" value="1"/>
</dbReference>
<sequence>MRAKVPDEQTQATPLETMTTPKAIAWIVCLTVFIVLSCVVSFSSKNTNYQVKSDLALAIPQTTVANSAQFKRFTPLSSFAVLSFKAYTASEVKDFEIKFRGTTRLYNKQMQQISIRDINISRKVNCKDKVCDEVNVMTYNFVNFSAISFVGYVSSDVEIFRRVDLMCTSLNSGISIAFFILISAMTVALVIVLIFVVPRRLYPSRPDHWGVLYLAIAAVCIDGPWLLFKYYAASWFSNIYDIMPEIFHIVFIMFIMALFNGLTNGWANRIFGSWIISGVIAFGLCVVIVLSSIATSYAPLNASSIFLSESVWKIPIYIITISMHLIIFSICVLGVANIQIINDYTLILTELACIYIECFDILRVFLRFFCPRQQLGLSFAADVLYILNANFITIFFLANNLPVSLAINAGEDLQEAMIPDEAPATMDVDTSNL</sequence>
<dbReference type="VEuPathDB" id="TrichDB:TVAGG3_0470800"/>
<dbReference type="AlphaFoldDB" id="A2DJ30"/>
<keyword evidence="1" id="KW-0472">Membrane</keyword>
<feature type="transmembrane region" description="Helical" evidence="1">
    <location>
        <begin position="174"/>
        <end position="197"/>
    </location>
</feature>
<keyword evidence="1" id="KW-1133">Transmembrane helix</keyword>
<dbReference type="Proteomes" id="UP000001542">
    <property type="component" value="Unassembled WGS sequence"/>
</dbReference>
<accession>A2DJ30</accession>
<feature type="transmembrane region" description="Helical" evidence="1">
    <location>
        <begin position="271"/>
        <end position="294"/>
    </location>
</feature>
<dbReference type="PANTHER" id="PTHR31918">
    <property type="entry name" value="TRANSMEMBRANE PROTEIN 181"/>
    <property type="match status" value="1"/>
</dbReference>
<keyword evidence="1" id="KW-0812">Transmembrane</keyword>
<reference evidence="2" key="1">
    <citation type="submission" date="2006-10" db="EMBL/GenBank/DDBJ databases">
        <authorList>
            <person name="Amadeo P."/>
            <person name="Zhao Q."/>
            <person name="Wortman J."/>
            <person name="Fraser-Liggett C."/>
            <person name="Carlton J."/>
        </authorList>
    </citation>
    <scope>NUCLEOTIDE SEQUENCE</scope>
    <source>
        <strain evidence="2">G3</strain>
    </source>
</reference>
<dbReference type="VEuPathDB" id="TrichDB:TVAG_228680"/>
<feature type="transmembrane region" description="Helical" evidence="1">
    <location>
        <begin position="375"/>
        <end position="398"/>
    </location>
</feature>
<evidence type="ECO:0000313" key="2">
    <source>
        <dbReference type="EMBL" id="EAY19605.1"/>
    </source>
</evidence>
<dbReference type="EMBL" id="DS113206">
    <property type="protein sequence ID" value="EAY19605.1"/>
    <property type="molecule type" value="Genomic_DNA"/>
</dbReference>
<keyword evidence="3" id="KW-1185">Reference proteome</keyword>
<feature type="transmembrane region" description="Helical" evidence="1">
    <location>
        <begin position="314"/>
        <end position="335"/>
    </location>
</feature>
<feature type="transmembrane region" description="Helical" evidence="1">
    <location>
        <begin position="136"/>
        <end position="154"/>
    </location>
</feature>
<dbReference type="InterPro" id="IPR040416">
    <property type="entry name" value="TMEM181"/>
</dbReference>
<evidence type="ECO:0008006" key="4">
    <source>
        <dbReference type="Google" id="ProtNLM"/>
    </source>
</evidence>
<dbReference type="OrthoDB" id="10574385at2759"/>
<gene>
    <name evidence="2" type="ORF">TVAG_228680</name>
</gene>
<feature type="transmembrane region" description="Helical" evidence="1">
    <location>
        <begin position="239"/>
        <end position="259"/>
    </location>
</feature>
<dbReference type="KEGG" id="tva:5465133"/>
<evidence type="ECO:0000313" key="3">
    <source>
        <dbReference type="Proteomes" id="UP000001542"/>
    </source>
</evidence>
<dbReference type="RefSeq" id="XP_001580591.1">
    <property type="nucleotide sequence ID" value="XM_001580541.1"/>
</dbReference>
<feature type="transmembrane region" description="Helical" evidence="1">
    <location>
        <begin position="209"/>
        <end position="227"/>
    </location>
</feature>
<dbReference type="GO" id="GO:0015643">
    <property type="term" value="F:toxic substance binding"/>
    <property type="evidence" value="ECO:0007669"/>
    <property type="project" value="InterPro"/>
</dbReference>
<protein>
    <recommendedName>
        <fullName evidence="4">Intimal thickness related receptor IRP domain-containing protein</fullName>
    </recommendedName>
</protein>
<evidence type="ECO:0000256" key="1">
    <source>
        <dbReference type="SAM" id="Phobius"/>
    </source>
</evidence>
<proteinExistence type="predicted"/>